<dbReference type="InterPro" id="IPR000073">
    <property type="entry name" value="AB_hydrolase_1"/>
</dbReference>
<protein>
    <submittedName>
        <fullName evidence="2">Alpha/beta hydrolase</fullName>
    </submittedName>
</protein>
<dbReference type="PANTHER" id="PTHR43194">
    <property type="entry name" value="HYDROLASE ALPHA/BETA FOLD FAMILY"/>
    <property type="match status" value="1"/>
</dbReference>
<dbReference type="InterPro" id="IPR029058">
    <property type="entry name" value="AB_hydrolase_fold"/>
</dbReference>
<evidence type="ECO:0000259" key="1">
    <source>
        <dbReference type="Pfam" id="PF12697"/>
    </source>
</evidence>
<dbReference type="PRINTS" id="PR00412">
    <property type="entry name" value="EPOXHYDRLASE"/>
</dbReference>
<dbReference type="RefSeq" id="WP_029544798.1">
    <property type="nucleotide sequence ID" value="NZ_CM002177.1"/>
</dbReference>
<evidence type="ECO:0000313" key="3">
    <source>
        <dbReference type="Proteomes" id="UP001163947"/>
    </source>
</evidence>
<proteinExistence type="predicted"/>
<dbReference type="InterPro" id="IPR000639">
    <property type="entry name" value="Epox_hydrolase-like"/>
</dbReference>
<dbReference type="SUPFAM" id="SSF53474">
    <property type="entry name" value="alpha/beta-Hydrolases"/>
    <property type="match status" value="1"/>
</dbReference>
<name>A0A059MPJ4_9NOCA</name>
<dbReference type="Pfam" id="PF12697">
    <property type="entry name" value="Abhydrolase_6"/>
    <property type="match status" value="1"/>
</dbReference>
<dbReference type="Gene3D" id="3.40.50.1820">
    <property type="entry name" value="alpha/beta hydrolase"/>
    <property type="match status" value="1"/>
</dbReference>
<sequence length="352" mass="37514">MTLLGSLGLLGASLATLGSNAGLYAVRTAGLPAHEIYGEEDFDAMLALPKRTVRTEDGVDLAVREVGSALAPLTIVFVHGYCLRMQSWHLQMRHLQERWGKDVRMVFYDQRGHGESAVSTSKSCTIAQLGRDLGTVIDTVVPTGPVVVVGHSMGGMTTIALAAQRPELFDERIVGVGLLATTAAGLTKTGIGRNLENPVIDAFRHLARTAPGFVQYARGAAKAIIAPILRAASYGTVVSPKLVEFSDRMLAETSVLTIVNFLRTLELHDESAALPVLGQVPVLVLCGDADMIIPFSGSEELAAALPDVELKRVRGAGHLVQLEFPEVVVGALDRLIQRGFAHDAGRRRAAIG</sequence>
<dbReference type="GO" id="GO:0016787">
    <property type="term" value="F:hydrolase activity"/>
    <property type="evidence" value="ECO:0007669"/>
    <property type="project" value="UniProtKB-KW"/>
</dbReference>
<dbReference type="KEGG" id="rav:AAT18_17980"/>
<evidence type="ECO:0000313" key="2">
    <source>
        <dbReference type="EMBL" id="UYF96192.1"/>
    </source>
</evidence>
<dbReference type="GeneID" id="83620902"/>
<dbReference type="InterPro" id="IPR050228">
    <property type="entry name" value="Carboxylesterase_BioH"/>
</dbReference>
<reference evidence="2" key="1">
    <citation type="submission" date="2022-09" db="EMBL/GenBank/DDBJ databases">
        <title>The genome sequence of Rhodococcus aetherivorans N1.</title>
        <authorList>
            <person name="Jiang W."/>
        </authorList>
    </citation>
    <scope>NUCLEOTIDE SEQUENCE</scope>
    <source>
        <strain evidence="2">N1</strain>
    </source>
</reference>
<keyword evidence="2" id="KW-0378">Hydrolase</keyword>
<dbReference type="EMBL" id="CP106982">
    <property type="protein sequence ID" value="UYF96192.1"/>
    <property type="molecule type" value="Genomic_DNA"/>
</dbReference>
<dbReference type="Proteomes" id="UP001163947">
    <property type="component" value="Chromosome"/>
</dbReference>
<organism evidence="2 3">
    <name type="scientific">Rhodococcus aetherivorans</name>
    <dbReference type="NCBI Taxonomy" id="191292"/>
    <lineage>
        <taxon>Bacteria</taxon>
        <taxon>Bacillati</taxon>
        <taxon>Actinomycetota</taxon>
        <taxon>Actinomycetes</taxon>
        <taxon>Mycobacteriales</taxon>
        <taxon>Nocardiaceae</taxon>
        <taxon>Rhodococcus</taxon>
    </lineage>
</organism>
<feature type="domain" description="AB hydrolase-1" evidence="1">
    <location>
        <begin position="75"/>
        <end position="330"/>
    </location>
</feature>
<gene>
    <name evidence="2" type="ORF">OCS65_10755</name>
</gene>
<accession>A0A059MPJ4</accession>
<dbReference type="AlphaFoldDB" id="A0A059MPJ4"/>
<dbReference type="PANTHER" id="PTHR43194:SF2">
    <property type="entry name" value="PEROXISOMAL MEMBRANE PROTEIN LPX1"/>
    <property type="match status" value="1"/>
</dbReference>
<accession>A0A0F6YB11</accession>